<dbReference type="RefSeq" id="WP_154521560.1">
    <property type="nucleotide sequence ID" value="NZ_JANGBT010000036.1"/>
</dbReference>
<gene>
    <name evidence="3" type="ORF">FYJ76_03465</name>
</gene>
<evidence type="ECO:0000256" key="1">
    <source>
        <dbReference type="SAM" id="MobiDB-lite"/>
    </source>
</evidence>
<reference evidence="3 4" key="1">
    <citation type="submission" date="2019-08" db="EMBL/GenBank/DDBJ databases">
        <title>In-depth cultivation of the pig gut microbiome towards novel bacterial diversity and tailored functional studies.</title>
        <authorList>
            <person name="Wylensek D."/>
            <person name="Hitch T.C.A."/>
            <person name="Clavel T."/>
        </authorList>
    </citation>
    <scope>NUCLEOTIDE SEQUENCE [LARGE SCALE GENOMIC DNA]</scope>
    <source>
        <strain evidence="3 4">WCA3-601-WT-6J</strain>
    </source>
</reference>
<dbReference type="Proteomes" id="UP000431913">
    <property type="component" value="Unassembled WGS sequence"/>
</dbReference>
<feature type="domain" description="MobA/VirD2-like nuclease" evidence="2">
    <location>
        <begin position="46"/>
        <end position="171"/>
    </location>
</feature>
<feature type="region of interest" description="Disordered" evidence="1">
    <location>
        <begin position="420"/>
        <end position="451"/>
    </location>
</feature>
<dbReference type="EMBL" id="VUNJ01000003">
    <property type="protein sequence ID" value="MST91002.1"/>
    <property type="molecule type" value="Genomic_DNA"/>
</dbReference>
<proteinExistence type="predicted"/>
<sequence>MAYTSILAVHRLDRSVEYVMDKDKTSRTGAGSASSLAEAVDDARDREKTECGVFESAIGCTLDTAYRDMRANKERWGRMDGVQGYHLVQSFAEGELTPELAHRIGLELAERLLHGQYPAVVATHLNTHCLHNHIVWDSVAMDTGRKYRSSARTYYTGVRAESDRLCRQYGLSVIESPESERGKKQYGKWLAEQNGKPTWRTAIRQDVDSAIAASLTWRQFVKALEGQGYELRMQRKYPTLRPPGKERCVRFKTLGKQYTPEAIRMRILYPRRGTKGQAVPRVQYARLRTRGRPVRGFTGLRALYYRYLYELGALPKKPVYPGYAVRQDIRKLDQYVEQMRFLSRHGIDSREQLAEYRKPLLDEIAALTKERHGLYRSAPDSPRIGQITARLKVLRKEIRMCGRIEKHSMEIGQRLAEARAEQKKYVEKEKQKGADKAEKRRDALQRDSRFH</sequence>
<protein>
    <submittedName>
        <fullName evidence="3">Relaxase/mobilization nuclease domain-containing protein</fullName>
    </submittedName>
</protein>
<accession>A0A6I2U0C7</accession>
<organism evidence="3 4">
    <name type="scientific">Ruthenibacterium lactatiformans</name>
    <dbReference type="NCBI Taxonomy" id="1550024"/>
    <lineage>
        <taxon>Bacteria</taxon>
        <taxon>Bacillati</taxon>
        <taxon>Bacillota</taxon>
        <taxon>Clostridia</taxon>
        <taxon>Eubacteriales</taxon>
        <taxon>Oscillospiraceae</taxon>
        <taxon>Ruthenibacterium</taxon>
    </lineage>
</organism>
<dbReference type="Pfam" id="PF03432">
    <property type="entry name" value="Relaxase"/>
    <property type="match status" value="1"/>
</dbReference>
<evidence type="ECO:0000313" key="3">
    <source>
        <dbReference type="EMBL" id="MST91002.1"/>
    </source>
</evidence>
<evidence type="ECO:0000313" key="4">
    <source>
        <dbReference type="Proteomes" id="UP000431913"/>
    </source>
</evidence>
<evidence type="ECO:0000259" key="2">
    <source>
        <dbReference type="Pfam" id="PF03432"/>
    </source>
</evidence>
<dbReference type="AlphaFoldDB" id="A0A6I2U0C7"/>
<name>A0A6I2U0C7_9FIRM</name>
<comment type="caution">
    <text evidence="3">The sequence shown here is derived from an EMBL/GenBank/DDBJ whole genome shotgun (WGS) entry which is preliminary data.</text>
</comment>
<dbReference type="InterPro" id="IPR005094">
    <property type="entry name" value="Endonuclease_MobA/VirD2"/>
</dbReference>